<protein>
    <submittedName>
        <fullName evidence="3">NACHT, LRR and PYD domains-containing protein 12</fullName>
    </submittedName>
</protein>
<dbReference type="InterPro" id="IPR007111">
    <property type="entry name" value="NACHT_NTPase"/>
</dbReference>
<feature type="compositionally biased region" description="Basic residues" evidence="1">
    <location>
        <begin position="224"/>
        <end position="236"/>
    </location>
</feature>
<feature type="compositionally biased region" description="Polar residues" evidence="1">
    <location>
        <begin position="213"/>
        <end position="223"/>
    </location>
</feature>
<dbReference type="PANTHER" id="PTHR46844:SF1">
    <property type="entry name" value="SLR5058 PROTEIN"/>
    <property type="match status" value="1"/>
</dbReference>
<feature type="compositionally biased region" description="Polar residues" evidence="1">
    <location>
        <begin position="179"/>
        <end position="196"/>
    </location>
</feature>
<feature type="region of interest" description="Disordered" evidence="1">
    <location>
        <begin position="1"/>
        <end position="263"/>
    </location>
</feature>
<evidence type="ECO:0000259" key="2">
    <source>
        <dbReference type="PROSITE" id="PS50837"/>
    </source>
</evidence>
<gene>
    <name evidence="3" type="ORF">GBAR_LOCUS110</name>
</gene>
<dbReference type="EMBL" id="CASHTH010000018">
    <property type="protein sequence ID" value="CAI7989060.1"/>
    <property type="molecule type" value="Genomic_DNA"/>
</dbReference>
<feature type="compositionally biased region" description="Acidic residues" evidence="1">
    <location>
        <begin position="32"/>
        <end position="43"/>
    </location>
</feature>
<dbReference type="PANTHER" id="PTHR46844">
    <property type="entry name" value="SLR5058 PROTEIN"/>
    <property type="match status" value="1"/>
</dbReference>
<reference evidence="3" key="1">
    <citation type="submission" date="2023-03" db="EMBL/GenBank/DDBJ databases">
        <authorList>
            <person name="Steffen K."/>
            <person name="Cardenas P."/>
        </authorList>
    </citation>
    <scope>NUCLEOTIDE SEQUENCE</scope>
</reference>
<feature type="compositionally biased region" description="Basic residues" evidence="1">
    <location>
        <begin position="144"/>
        <end position="154"/>
    </location>
</feature>
<keyword evidence="4" id="KW-1185">Reference proteome</keyword>
<dbReference type="PROSITE" id="PS50837">
    <property type="entry name" value="NACHT"/>
    <property type="match status" value="1"/>
</dbReference>
<feature type="domain" description="NACHT" evidence="2">
    <location>
        <begin position="515"/>
        <end position="636"/>
    </location>
</feature>
<accession>A0AA35QRD6</accession>
<feature type="non-terminal residue" evidence="3">
    <location>
        <position position="739"/>
    </location>
</feature>
<dbReference type="Gene3D" id="3.40.50.300">
    <property type="entry name" value="P-loop containing nucleotide triphosphate hydrolases"/>
    <property type="match status" value="1"/>
</dbReference>
<name>A0AA35QRD6_GEOBA</name>
<evidence type="ECO:0000256" key="1">
    <source>
        <dbReference type="SAM" id="MobiDB-lite"/>
    </source>
</evidence>
<proteinExistence type="predicted"/>
<sequence length="739" mass="84160">MEENSDSEESEEVAMKHTSYVKQRSPIREGDSESFAESNEEEMISGKLVQKKGLHKTEVLRKERKGVKGTKEQYSSDSADHSSEQTETESNENDTSEREEDNGVAESPKSKGKMIQKPERKHSEITKQKICKGSKRESDSKFAKVGKKRKRFQTRVKLPQTKIERPTQSGASGIMAMGSHQSSTVEHGSDISSMEQDTPVMTYKRAREASDATAPTSFPNLQVSRKKSWKRKRRRRERLESTSSSSDTDDSSPESDMMRKISESETKKLRKVFRCFFGKLCRQIKDPVEMAAGLQAKRLLSQSTMEEILTTPDSRQEKVIVLVRSLQRRIKSRPDRIFGIVKFFLRIEAIGKEMWLETGKVCPERAAFVFGTALPPTERESTVESLEEIKGEAVQGTLRKTHLPQPSVAIGVGDNVTLSQSLPQSGISQALTKYKQYLQSCYNARVLAPADKYLPTLDAPYINLAMIRREHCNPKQRDEFTRQTLHGGVDEILQSKTPINIEDLLTPDDSGNPVRFILVEGPPGIGKSTFAWEACRRWDEIESLRNYHVVVLLKLREKWVLNAVSLPSLFRYEYSPELSKSISEELAITQGRNLLLILDGFDEVSHSFHEKSVIKSILCRQLLPECTIILTTRPSAKSILESICQPQVDKHVEIIGFTEEERVRYITEVFSNEPELQVNFLKYMFHVPHIKSMMYIPLNCAIIAQVYYESQSSRHLAIPKTRTQLYKALTHSLIVRHIK</sequence>
<comment type="caution">
    <text evidence="3">The sequence shown here is derived from an EMBL/GenBank/DDBJ whole genome shotgun (WGS) entry which is preliminary data.</text>
</comment>
<feature type="compositionally biased region" description="Acidic residues" evidence="1">
    <location>
        <begin position="86"/>
        <end position="103"/>
    </location>
</feature>
<organism evidence="3 4">
    <name type="scientific">Geodia barretti</name>
    <name type="common">Barrett's horny sponge</name>
    <dbReference type="NCBI Taxonomy" id="519541"/>
    <lineage>
        <taxon>Eukaryota</taxon>
        <taxon>Metazoa</taxon>
        <taxon>Porifera</taxon>
        <taxon>Demospongiae</taxon>
        <taxon>Heteroscleromorpha</taxon>
        <taxon>Tetractinellida</taxon>
        <taxon>Astrophorina</taxon>
        <taxon>Geodiidae</taxon>
        <taxon>Geodia</taxon>
    </lineage>
</organism>
<dbReference type="SUPFAM" id="SSF52540">
    <property type="entry name" value="P-loop containing nucleoside triphosphate hydrolases"/>
    <property type="match status" value="1"/>
</dbReference>
<dbReference type="InterPro" id="IPR027417">
    <property type="entry name" value="P-loop_NTPase"/>
</dbReference>
<evidence type="ECO:0000313" key="4">
    <source>
        <dbReference type="Proteomes" id="UP001174909"/>
    </source>
</evidence>
<evidence type="ECO:0000313" key="3">
    <source>
        <dbReference type="EMBL" id="CAI7989060.1"/>
    </source>
</evidence>
<dbReference type="Pfam" id="PF05729">
    <property type="entry name" value="NACHT"/>
    <property type="match status" value="1"/>
</dbReference>
<dbReference type="AlphaFoldDB" id="A0AA35QRD6"/>
<dbReference type="Proteomes" id="UP001174909">
    <property type="component" value="Unassembled WGS sequence"/>
</dbReference>
<feature type="compositionally biased region" description="Acidic residues" evidence="1">
    <location>
        <begin position="1"/>
        <end position="12"/>
    </location>
</feature>
<feature type="compositionally biased region" description="Basic and acidic residues" evidence="1">
    <location>
        <begin position="116"/>
        <end position="127"/>
    </location>
</feature>